<evidence type="ECO:0000256" key="2">
    <source>
        <dbReference type="SAM" id="SignalP"/>
    </source>
</evidence>
<reference evidence="4" key="1">
    <citation type="journal article" date="2013" name="Nat. Genet.">
        <title>The Capsella rubella genome and the genomic consequences of rapid mating system evolution.</title>
        <authorList>
            <person name="Slotte T."/>
            <person name="Hazzouri K.M."/>
            <person name="Agren J.A."/>
            <person name="Koenig D."/>
            <person name="Maumus F."/>
            <person name="Guo Y.L."/>
            <person name="Steige K."/>
            <person name="Platts A.E."/>
            <person name="Escobar J.S."/>
            <person name="Newman L.K."/>
            <person name="Wang W."/>
            <person name="Mandakova T."/>
            <person name="Vello E."/>
            <person name="Smith L.M."/>
            <person name="Henz S.R."/>
            <person name="Steffen J."/>
            <person name="Takuno S."/>
            <person name="Brandvain Y."/>
            <person name="Coop G."/>
            <person name="Andolfatto P."/>
            <person name="Hu T.T."/>
            <person name="Blanchette M."/>
            <person name="Clark R.M."/>
            <person name="Quesneville H."/>
            <person name="Nordborg M."/>
            <person name="Gaut B.S."/>
            <person name="Lysak M.A."/>
            <person name="Jenkins J."/>
            <person name="Grimwood J."/>
            <person name="Chapman J."/>
            <person name="Prochnik S."/>
            <person name="Shu S."/>
            <person name="Rokhsar D."/>
            <person name="Schmutz J."/>
            <person name="Weigel D."/>
            <person name="Wright S.I."/>
        </authorList>
    </citation>
    <scope>NUCLEOTIDE SEQUENCE [LARGE SCALE GENOMIC DNA]</scope>
    <source>
        <strain evidence="4">cv. Monte Gargano</strain>
    </source>
</reference>
<organism evidence="3 4">
    <name type="scientific">Capsella rubella</name>
    <dbReference type="NCBI Taxonomy" id="81985"/>
    <lineage>
        <taxon>Eukaryota</taxon>
        <taxon>Viridiplantae</taxon>
        <taxon>Streptophyta</taxon>
        <taxon>Embryophyta</taxon>
        <taxon>Tracheophyta</taxon>
        <taxon>Spermatophyta</taxon>
        <taxon>Magnoliopsida</taxon>
        <taxon>eudicotyledons</taxon>
        <taxon>Gunneridae</taxon>
        <taxon>Pentapetalae</taxon>
        <taxon>rosids</taxon>
        <taxon>malvids</taxon>
        <taxon>Brassicales</taxon>
        <taxon>Brassicaceae</taxon>
        <taxon>Camelineae</taxon>
        <taxon>Capsella</taxon>
    </lineage>
</organism>
<feature type="signal peptide" evidence="2">
    <location>
        <begin position="1"/>
        <end position="21"/>
    </location>
</feature>
<keyword evidence="2" id="KW-0732">Signal</keyword>
<feature type="compositionally biased region" description="Polar residues" evidence="1">
    <location>
        <begin position="75"/>
        <end position="85"/>
    </location>
</feature>
<feature type="chain" id="PRO_5004342853" evidence="2">
    <location>
        <begin position="22"/>
        <end position="142"/>
    </location>
</feature>
<dbReference type="KEGG" id="crb:17895715"/>
<sequence length="142" mass="13950">MNATKFAVLLVIGALCVNISASVVSEETKLGTSTPKTATKGIGAELDVTVRTDSYSSGTGYASVTQGRKGPRAASSGNGYTSTSGFVFARGPKAEASSTSGSNARGSAAAAANRNGAASRGDGSASSASTANGRTGSKGRKY</sequence>
<accession>R0I622</accession>
<evidence type="ECO:0000313" key="4">
    <source>
        <dbReference type="Proteomes" id="UP000029121"/>
    </source>
</evidence>
<dbReference type="EMBL" id="KB870806">
    <property type="protein sequence ID" value="EOA33465.1"/>
    <property type="molecule type" value="Genomic_DNA"/>
</dbReference>
<name>R0I622_9BRAS</name>
<feature type="compositionally biased region" description="Polar residues" evidence="1">
    <location>
        <begin position="54"/>
        <end position="66"/>
    </location>
</feature>
<keyword evidence="4" id="KW-1185">Reference proteome</keyword>
<proteinExistence type="predicted"/>
<evidence type="ECO:0000256" key="1">
    <source>
        <dbReference type="SAM" id="MobiDB-lite"/>
    </source>
</evidence>
<dbReference type="AlphaFoldDB" id="R0I622"/>
<gene>
    <name evidence="3" type="ORF">CARUB_v10021119mg</name>
</gene>
<dbReference type="OrthoDB" id="1113718at2759"/>
<feature type="region of interest" description="Disordered" evidence="1">
    <location>
        <begin position="54"/>
        <end position="142"/>
    </location>
</feature>
<evidence type="ECO:0000313" key="3">
    <source>
        <dbReference type="EMBL" id="EOA33465.1"/>
    </source>
</evidence>
<dbReference type="Proteomes" id="UP000029121">
    <property type="component" value="Unassembled WGS sequence"/>
</dbReference>
<protein>
    <submittedName>
        <fullName evidence="3">Uncharacterized protein</fullName>
    </submittedName>
</protein>
<feature type="compositionally biased region" description="Low complexity" evidence="1">
    <location>
        <begin position="96"/>
        <end position="135"/>
    </location>
</feature>
<dbReference type="STRING" id="81985.R0I622"/>